<evidence type="ECO:0000259" key="1">
    <source>
        <dbReference type="PROSITE" id="PS51464"/>
    </source>
</evidence>
<feature type="domain" description="SIS" evidence="1">
    <location>
        <begin position="1"/>
        <end position="126"/>
    </location>
</feature>
<dbReference type="CDD" id="cd05006">
    <property type="entry name" value="SIS_GmhA"/>
    <property type="match status" value="1"/>
</dbReference>
<dbReference type="Proteomes" id="UP000525027">
    <property type="component" value="Unassembled WGS sequence"/>
</dbReference>
<sequence>FKRERKALPAMALHANTSALTAIANDYDYSDVFVRQIEAFGRPGDVLIGLSTSGKSANVLKALDYAKKKGLKTIGFTGRKADTMSSLCDVLLSVPSEDTPRIQEVHMLWGHIICGLVEDGLFDERK</sequence>
<dbReference type="PANTHER" id="PTHR30390">
    <property type="entry name" value="SEDOHEPTULOSE 7-PHOSPHATE ISOMERASE / DNAA INITIATOR-ASSOCIATING FACTOR FOR REPLICATION INITIATION"/>
    <property type="match status" value="1"/>
</dbReference>
<dbReference type="RefSeq" id="WP_273001989.1">
    <property type="nucleotide sequence ID" value="NZ_DURU01000015.1"/>
</dbReference>
<dbReference type="AlphaFoldDB" id="A0A7V7BXF7"/>
<dbReference type="InterPro" id="IPR035461">
    <property type="entry name" value="GmhA/DiaA"/>
</dbReference>
<dbReference type="SUPFAM" id="SSF53697">
    <property type="entry name" value="SIS domain"/>
    <property type="match status" value="1"/>
</dbReference>
<proteinExistence type="predicted"/>
<comment type="caution">
    <text evidence="2">The sequence shown here is derived from an EMBL/GenBank/DDBJ whole genome shotgun (WGS) entry which is preliminary data.</text>
</comment>
<protein>
    <submittedName>
        <fullName evidence="2">SIS domain-containing protein</fullName>
    </submittedName>
</protein>
<dbReference type="PANTHER" id="PTHR30390:SF6">
    <property type="entry name" value="DNAA INITIATOR-ASSOCIATING PROTEIN DIAA"/>
    <property type="match status" value="1"/>
</dbReference>
<reference evidence="2 3" key="1">
    <citation type="journal article" date="2020" name="Biotechnol. Biofuels">
        <title>New insights from the biogas microbiome by comprehensive genome-resolved metagenomics of nearly 1600 species originating from multiple anaerobic digesters.</title>
        <authorList>
            <person name="Campanaro S."/>
            <person name="Treu L."/>
            <person name="Rodriguez-R L.M."/>
            <person name="Kovalovszki A."/>
            <person name="Ziels R.M."/>
            <person name="Maus I."/>
            <person name="Zhu X."/>
            <person name="Kougias P.G."/>
            <person name="Basile A."/>
            <person name="Luo G."/>
            <person name="Schluter A."/>
            <person name="Konstantinidis K.T."/>
            <person name="Angelidaki I."/>
        </authorList>
    </citation>
    <scope>NUCLEOTIDE SEQUENCE [LARGE SCALE GENOMIC DNA]</scope>
    <source>
        <strain evidence="2">AS25fmACSIPFO_94</strain>
    </source>
</reference>
<dbReference type="EMBL" id="DURU01000015">
    <property type="protein sequence ID" value="HHZ03659.1"/>
    <property type="molecule type" value="Genomic_DNA"/>
</dbReference>
<dbReference type="GO" id="GO:0097367">
    <property type="term" value="F:carbohydrate derivative binding"/>
    <property type="evidence" value="ECO:0007669"/>
    <property type="project" value="InterPro"/>
</dbReference>
<dbReference type="InterPro" id="IPR050099">
    <property type="entry name" value="SIS_GmhA/DiaA_subfam"/>
</dbReference>
<dbReference type="PROSITE" id="PS51464">
    <property type="entry name" value="SIS"/>
    <property type="match status" value="1"/>
</dbReference>
<name>A0A7V7BXF7_9BACT</name>
<dbReference type="InterPro" id="IPR001347">
    <property type="entry name" value="SIS_dom"/>
</dbReference>
<dbReference type="GO" id="GO:1901135">
    <property type="term" value="P:carbohydrate derivative metabolic process"/>
    <property type="evidence" value="ECO:0007669"/>
    <property type="project" value="InterPro"/>
</dbReference>
<feature type="non-terminal residue" evidence="2">
    <location>
        <position position="1"/>
    </location>
</feature>
<dbReference type="Gene3D" id="3.40.50.10490">
    <property type="entry name" value="Glucose-6-phosphate isomerase like protein, domain 1"/>
    <property type="match status" value="1"/>
</dbReference>
<dbReference type="InterPro" id="IPR046348">
    <property type="entry name" value="SIS_dom_sf"/>
</dbReference>
<accession>A0A7V7BXF7</accession>
<evidence type="ECO:0000313" key="3">
    <source>
        <dbReference type="Proteomes" id="UP000525027"/>
    </source>
</evidence>
<evidence type="ECO:0000313" key="2">
    <source>
        <dbReference type="EMBL" id="HHZ03659.1"/>
    </source>
</evidence>
<dbReference type="Pfam" id="PF13580">
    <property type="entry name" value="SIS_2"/>
    <property type="match status" value="1"/>
</dbReference>
<gene>
    <name evidence="2" type="ORF">GX397_00965</name>
</gene>
<organism evidence="2 3">
    <name type="scientific">Acetomicrobium hydrogeniformans</name>
    <dbReference type="NCBI Taxonomy" id="649746"/>
    <lineage>
        <taxon>Bacteria</taxon>
        <taxon>Thermotogati</taxon>
        <taxon>Synergistota</taxon>
        <taxon>Synergistia</taxon>
        <taxon>Synergistales</taxon>
        <taxon>Acetomicrobiaceae</taxon>
        <taxon>Acetomicrobium</taxon>
    </lineage>
</organism>